<dbReference type="AlphaFoldDB" id="A0A1I1TUV8"/>
<keyword evidence="2" id="KW-1185">Reference proteome</keyword>
<evidence type="ECO:0000313" key="1">
    <source>
        <dbReference type="EMBL" id="SFD62431.1"/>
    </source>
</evidence>
<organism evidence="1 2">
    <name type="scientific">Spirosoma endophyticum</name>
    <dbReference type="NCBI Taxonomy" id="662367"/>
    <lineage>
        <taxon>Bacteria</taxon>
        <taxon>Pseudomonadati</taxon>
        <taxon>Bacteroidota</taxon>
        <taxon>Cytophagia</taxon>
        <taxon>Cytophagales</taxon>
        <taxon>Cytophagaceae</taxon>
        <taxon>Spirosoma</taxon>
    </lineage>
</organism>
<reference evidence="1 2" key="1">
    <citation type="submission" date="2016-10" db="EMBL/GenBank/DDBJ databases">
        <authorList>
            <person name="de Groot N.N."/>
        </authorList>
    </citation>
    <scope>NUCLEOTIDE SEQUENCE [LARGE SCALE GENOMIC DNA]</scope>
    <source>
        <strain evidence="1 2">DSM 26130</strain>
    </source>
</reference>
<protein>
    <submittedName>
        <fullName evidence="1">Uncharacterized protein</fullName>
    </submittedName>
</protein>
<proteinExistence type="predicted"/>
<gene>
    <name evidence="1" type="ORF">SAMN05216167_1066</name>
</gene>
<evidence type="ECO:0000313" key="2">
    <source>
        <dbReference type="Proteomes" id="UP000198598"/>
    </source>
</evidence>
<dbReference type="Proteomes" id="UP000198598">
    <property type="component" value="Unassembled WGS sequence"/>
</dbReference>
<sequence length="93" mass="10737">MVYLSYKYKLKSFTKTSHPLQKNTAFVITYGCQFNNELATVGYDERKVTFFKGSIAGDLSVKRHAILHKAIVGEVRYYRSTERLPLRLTDPES</sequence>
<dbReference type="EMBL" id="FOLQ01000006">
    <property type="protein sequence ID" value="SFD62431.1"/>
    <property type="molecule type" value="Genomic_DNA"/>
</dbReference>
<accession>A0A1I1TUV8</accession>
<name>A0A1I1TUV8_9BACT</name>